<reference evidence="1" key="1">
    <citation type="submission" date="2022-04" db="EMBL/GenBank/DDBJ databases">
        <title>Carnegiea gigantea Genome sequencing and assembly v2.</title>
        <authorList>
            <person name="Copetti D."/>
            <person name="Sanderson M.J."/>
            <person name="Burquez A."/>
            <person name="Wojciechowski M.F."/>
        </authorList>
    </citation>
    <scope>NUCLEOTIDE SEQUENCE</scope>
    <source>
        <strain evidence="1">SGP5-SGP5p</strain>
        <tissue evidence="1">Aerial part</tissue>
    </source>
</reference>
<protein>
    <submittedName>
        <fullName evidence="1">Uncharacterized protein</fullName>
    </submittedName>
</protein>
<proteinExistence type="predicted"/>
<organism evidence="1 2">
    <name type="scientific">Carnegiea gigantea</name>
    <dbReference type="NCBI Taxonomy" id="171969"/>
    <lineage>
        <taxon>Eukaryota</taxon>
        <taxon>Viridiplantae</taxon>
        <taxon>Streptophyta</taxon>
        <taxon>Embryophyta</taxon>
        <taxon>Tracheophyta</taxon>
        <taxon>Spermatophyta</taxon>
        <taxon>Magnoliopsida</taxon>
        <taxon>eudicotyledons</taxon>
        <taxon>Gunneridae</taxon>
        <taxon>Pentapetalae</taxon>
        <taxon>Caryophyllales</taxon>
        <taxon>Cactineae</taxon>
        <taxon>Cactaceae</taxon>
        <taxon>Cactoideae</taxon>
        <taxon>Echinocereeae</taxon>
        <taxon>Carnegiea</taxon>
    </lineage>
</organism>
<sequence length="174" mass="19262">MDRTSCTSEFVSQVSKSFPEGAENLMDILDAEPNPIEYMQRYEFQRGIGTHSSAIVNSILSVDWTNTIICGLRLDGLKGVCSSKDDVESIHRANAPSLVPCSQYLLRVDKNAAWVFGKGILDKVSRTRFDGLPSLEGVFDILYATILQRGVDVTPLESKVKGLIKQACDFKDLQ</sequence>
<dbReference type="EMBL" id="JAKOGI010000764">
    <property type="protein sequence ID" value="KAJ8430731.1"/>
    <property type="molecule type" value="Genomic_DNA"/>
</dbReference>
<keyword evidence="2" id="KW-1185">Reference proteome</keyword>
<accession>A0A9Q1JTL9</accession>
<evidence type="ECO:0000313" key="1">
    <source>
        <dbReference type="EMBL" id="KAJ8430731.1"/>
    </source>
</evidence>
<dbReference type="Proteomes" id="UP001153076">
    <property type="component" value="Unassembled WGS sequence"/>
</dbReference>
<gene>
    <name evidence="1" type="ORF">Cgig2_001304</name>
</gene>
<comment type="caution">
    <text evidence="1">The sequence shown here is derived from an EMBL/GenBank/DDBJ whole genome shotgun (WGS) entry which is preliminary data.</text>
</comment>
<dbReference type="AlphaFoldDB" id="A0A9Q1JTL9"/>
<evidence type="ECO:0000313" key="2">
    <source>
        <dbReference type="Proteomes" id="UP001153076"/>
    </source>
</evidence>
<name>A0A9Q1JTL9_9CARY</name>